<comment type="caution">
    <text evidence="2">The sequence shown here is derived from an EMBL/GenBank/DDBJ whole genome shotgun (WGS) entry which is preliminary data.</text>
</comment>
<dbReference type="Proteomes" id="UP001372834">
    <property type="component" value="Unassembled WGS sequence"/>
</dbReference>
<reference evidence="2 3" key="1">
    <citation type="submission" date="2023-10" db="EMBL/GenBank/DDBJ databases">
        <title>Genomes of two closely related lineages of the louse Polyplax serrata with different host specificities.</title>
        <authorList>
            <person name="Martinu J."/>
            <person name="Tarabai H."/>
            <person name="Stefka J."/>
            <person name="Hypsa V."/>
        </authorList>
    </citation>
    <scope>NUCLEOTIDE SEQUENCE [LARGE SCALE GENOMIC DNA]</scope>
    <source>
        <strain evidence="2">HR10_N</strain>
    </source>
</reference>
<organism evidence="2 3">
    <name type="scientific">Polyplax serrata</name>
    <name type="common">Common mouse louse</name>
    <dbReference type="NCBI Taxonomy" id="468196"/>
    <lineage>
        <taxon>Eukaryota</taxon>
        <taxon>Metazoa</taxon>
        <taxon>Ecdysozoa</taxon>
        <taxon>Arthropoda</taxon>
        <taxon>Hexapoda</taxon>
        <taxon>Insecta</taxon>
        <taxon>Pterygota</taxon>
        <taxon>Neoptera</taxon>
        <taxon>Paraneoptera</taxon>
        <taxon>Psocodea</taxon>
        <taxon>Troctomorpha</taxon>
        <taxon>Phthiraptera</taxon>
        <taxon>Anoplura</taxon>
        <taxon>Polyplacidae</taxon>
        <taxon>Polyplax</taxon>
    </lineage>
</organism>
<evidence type="ECO:0000313" key="2">
    <source>
        <dbReference type="EMBL" id="KAK6640003.1"/>
    </source>
</evidence>
<evidence type="ECO:0000256" key="1">
    <source>
        <dbReference type="SAM" id="MobiDB-lite"/>
    </source>
</evidence>
<protein>
    <submittedName>
        <fullName evidence="2">Uncharacterized protein</fullName>
    </submittedName>
</protein>
<dbReference type="EMBL" id="JAWJWE010000003">
    <property type="protein sequence ID" value="KAK6640003.1"/>
    <property type="molecule type" value="Genomic_DNA"/>
</dbReference>
<name>A0AAN8Q6Y9_POLSC</name>
<proteinExistence type="predicted"/>
<dbReference type="AlphaFoldDB" id="A0AAN8Q6Y9"/>
<gene>
    <name evidence="2" type="ORF">RUM43_008280</name>
</gene>
<accession>A0AAN8Q6Y9</accession>
<feature type="region of interest" description="Disordered" evidence="1">
    <location>
        <begin position="91"/>
        <end position="111"/>
    </location>
</feature>
<sequence>MMEESVRVERIGSIEQRVKVKEKEECEGVTRKKAETWTKKGKALEGREKRGRECGHFLGECQFYRERIGRQVAEKKQTQFVCADEPPSLRWQRKSQRKSPTMTKNRLTMGEFPTFGTKGRRLCKGRWKSQKKAKMKKINCLCCARATAAATAAPAGVECDAFGTGRSTSGALELADSETRDNKII</sequence>
<evidence type="ECO:0000313" key="3">
    <source>
        <dbReference type="Proteomes" id="UP001372834"/>
    </source>
</evidence>